<protein>
    <recommendedName>
        <fullName evidence="2">PPM-type phosphatase domain-containing protein</fullName>
    </recommendedName>
</protein>
<evidence type="ECO:0000313" key="4">
    <source>
        <dbReference type="Proteomes" id="UP000789595"/>
    </source>
</evidence>
<dbReference type="Gene3D" id="3.60.40.10">
    <property type="entry name" value="PPM-type phosphatase domain"/>
    <property type="match status" value="1"/>
</dbReference>
<comment type="caution">
    <text evidence="3">The sequence shown here is derived from an EMBL/GenBank/DDBJ whole genome shotgun (WGS) entry which is preliminary data.</text>
</comment>
<dbReference type="CDD" id="cd00143">
    <property type="entry name" value="PP2Cc"/>
    <property type="match status" value="1"/>
</dbReference>
<accession>A0A8J2T2F0</accession>
<dbReference type="EMBL" id="CAKKNE010000006">
    <property type="protein sequence ID" value="CAH0379307.1"/>
    <property type="molecule type" value="Genomic_DNA"/>
</dbReference>
<proteinExistence type="predicted"/>
<dbReference type="InterPro" id="IPR001932">
    <property type="entry name" value="PPM-type_phosphatase-like_dom"/>
</dbReference>
<gene>
    <name evidence="3" type="ORF">PECAL_6P09210</name>
</gene>
<dbReference type="OrthoDB" id="10264738at2759"/>
<evidence type="ECO:0000259" key="2">
    <source>
        <dbReference type="PROSITE" id="PS51746"/>
    </source>
</evidence>
<sequence>MGQISSAPVELIRVQRCGGAGWRGAAAEMQGWRADHEDAHFVADGGEDGTSLFGVLDGHGGRAAAREAAHDRLPAALRRATAAGGALDEAAVTAAFVETDAWLRTVPAVQRDQSGTTCVVAGLRRRPQEAGAGAPTWDAWVANAGDSRGLLFRPGAGGAETLVASEDHKPDRPDELARIARAAAQRSDRRGARAGGFVSDADAARRPAAAPPAVARLDGNLAVSRGLGDFAYKADGRLAPGDQKVSCAPEFYGAELRAGDLLILACDGVFDVMSNEGLCRAVAAALDGGADVGDVCARVLGACLRDLHSKDNMTLLVVQVGVDGAAYGRAPDEIAGLELYARQTDEAVRRAYLGFLRYCADTGGLPPPARELLDADGAPPAPPIDAPADSSAPPPAAAGGAADAPATANRKKKKKSKKKAAAPDREA</sequence>
<dbReference type="SMART" id="SM00332">
    <property type="entry name" value="PP2Cc"/>
    <property type="match status" value="1"/>
</dbReference>
<organism evidence="3 4">
    <name type="scientific">Pelagomonas calceolata</name>
    <dbReference type="NCBI Taxonomy" id="35677"/>
    <lineage>
        <taxon>Eukaryota</taxon>
        <taxon>Sar</taxon>
        <taxon>Stramenopiles</taxon>
        <taxon>Ochrophyta</taxon>
        <taxon>Pelagophyceae</taxon>
        <taxon>Pelagomonadales</taxon>
        <taxon>Pelagomonadaceae</taxon>
        <taxon>Pelagomonas</taxon>
    </lineage>
</organism>
<dbReference type="InterPro" id="IPR036457">
    <property type="entry name" value="PPM-type-like_dom_sf"/>
</dbReference>
<keyword evidence="4" id="KW-1185">Reference proteome</keyword>
<dbReference type="AlphaFoldDB" id="A0A8J2T2F0"/>
<dbReference type="InterPro" id="IPR015655">
    <property type="entry name" value="PP2C"/>
</dbReference>
<dbReference type="SMART" id="SM00331">
    <property type="entry name" value="PP2C_SIG"/>
    <property type="match status" value="1"/>
</dbReference>
<reference evidence="3" key="1">
    <citation type="submission" date="2021-11" db="EMBL/GenBank/DDBJ databases">
        <authorList>
            <consortium name="Genoscope - CEA"/>
            <person name="William W."/>
        </authorList>
    </citation>
    <scope>NUCLEOTIDE SEQUENCE</scope>
</reference>
<feature type="compositionally biased region" description="Basic residues" evidence="1">
    <location>
        <begin position="409"/>
        <end position="420"/>
    </location>
</feature>
<feature type="domain" description="PPM-type phosphatase" evidence="2">
    <location>
        <begin position="23"/>
        <end position="320"/>
    </location>
</feature>
<feature type="compositionally biased region" description="Low complexity" evidence="1">
    <location>
        <begin position="386"/>
        <end position="408"/>
    </location>
</feature>
<dbReference type="Proteomes" id="UP000789595">
    <property type="component" value="Unassembled WGS sequence"/>
</dbReference>
<evidence type="ECO:0000313" key="3">
    <source>
        <dbReference type="EMBL" id="CAH0379307.1"/>
    </source>
</evidence>
<dbReference type="SUPFAM" id="SSF81606">
    <property type="entry name" value="PP2C-like"/>
    <property type="match status" value="1"/>
</dbReference>
<dbReference type="PROSITE" id="PS51746">
    <property type="entry name" value="PPM_2"/>
    <property type="match status" value="1"/>
</dbReference>
<evidence type="ECO:0000256" key="1">
    <source>
        <dbReference type="SAM" id="MobiDB-lite"/>
    </source>
</evidence>
<dbReference type="PANTHER" id="PTHR47992">
    <property type="entry name" value="PROTEIN PHOSPHATASE"/>
    <property type="match status" value="1"/>
</dbReference>
<feature type="region of interest" description="Disordered" evidence="1">
    <location>
        <begin position="368"/>
        <end position="427"/>
    </location>
</feature>
<dbReference type="Pfam" id="PF00481">
    <property type="entry name" value="PP2C"/>
    <property type="match status" value="1"/>
</dbReference>
<dbReference type="GO" id="GO:0004722">
    <property type="term" value="F:protein serine/threonine phosphatase activity"/>
    <property type="evidence" value="ECO:0007669"/>
    <property type="project" value="InterPro"/>
</dbReference>
<name>A0A8J2T2F0_9STRA</name>